<gene>
    <name evidence="7" type="ORF">POSPLADRAFT_1155115</name>
</gene>
<dbReference type="SMART" id="SM00547">
    <property type="entry name" value="ZnF_RBZ"/>
    <property type="match status" value="2"/>
</dbReference>
<keyword evidence="8" id="KW-1185">Reference proteome</keyword>
<dbReference type="OrthoDB" id="448399at2759"/>
<evidence type="ECO:0000256" key="5">
    <source>
        <dbReference type="SAM" id="MobiDB-lite"/>
    </source>
</evidence>
<dbReference type="SUPFAM" id="SSF90209">
    <property type="entry name" value="Ran binding protein zinc finger-like"/>
    <property type="match status" value="2"/>
</dbReference>
<dbReference type="GO" id="GO:0008270">
    <property type="term" value="F:zinc ion binding"/>
    <property type="evidence" value="ECO:0007669"/>
    <property type="project" value="UniProtKB-KW"/>
</dbReference>
<evidence type="ECO:0000256" key="1">
    <source>
        <dbReference type="ARBA" id="ARBA00022723"/>
    </source>
</evidence>
<evidence type="ECO:0000256" key="3">
    <source>
        <dbReference type="ARBA" id="ARBA00022833"/>
    </source>
</evidence>
<keyword evidence="2 4" id="KW-0863">Zinc-finger</keyword>
<feature type="region of interest" description="Disordered" evidence="5">
    <location>
        <begin position="355"/>
        <end position="392"/>
    </location>
</feature>
<dbReference type="GeneID" id="36331862"/>
<dbReference type="EMBL" id="KZ110606">
    <property type="protein sequence ID" value="OSX57914.1"/>
    <property type="molecule type" value="Genomic_DNA"/>
</dbReference>
<dbReference type="PANTHER" id="PTHR23111:SF40">
    <property type="entry name" value="RNA-BINDING PROTEIN INVOLVED IN HETEROCHROMATIN ASSEMBLY-RELATED"/>
    <property type="match status" value="1"/>
</dbReference>
<organism evidence="7 8">
    <name type="scientific">Postia placenta MAD-698-R-SB12</name>
    <dbReference type="NCBI Taxonomy" id="670580"/>
    <lineage>
        <taxon>Eukaryota</taxon>
        <taxon>Fungi</taxon>
        <taxon>Dikarya</taxon>
        <taxon>Basidiomycota</taxon>
        <taxon>Agaricomycotina</taxon>
        <taxon>Agaricomycetes</taxon>
        <taxon>Polyporales</taxon>
        <taxon>Adustoporiaceae</taxon>
        <taxon>Rhodonia</taxon>
    </lineage>
</organism>
<name>A0A1X6MNB4_9APHY</name>
<evidence type="ECO:0000313" key="7">
    <source>
        <dbReference type="EMBL" id="OSX57914.1"/>
    </source>
</evidence>
<reference evidence="7 8" key="1">
    <citation type="submission" date="2017-04" db="EMBL/GenBank/DDBJ databases">
        <title>Genome Sequence of the Model Brown-Rot Fungus Postia placenta SB12.</title>
        <authorList>
            <consortium name="DOE Joint Genome Institute"/>
            <person name="Gaskell J."/>
            <person name="Kersten P."/>
            <person name="Larrondo L.F."/>
            <person name="Canessa P."/>
            <person name="Martinez D."/>
            <person name="Hibbett D."/>
            <person name="Schmoll M."/>
            <person name="Kubicek C.P."/>
            <person name="Martinez A.T."/>
            <person name="Yadav J."/>
            <person name="Master E."/>
            <person name="Magnuson J.K."/>
            <person name="James T."/>
            <person name="Yaver D."/>
            <person name="Berka R."/>
            <person name="Labutti K."/>
            <person name="Lipzen A."/>
            <person name="Aerts A."/>
            <person name="Barry K."/>
            <person name="Henrissat B."/>
            <person name="Blanchette R."/>
            <person name="Grigoriev I."/>
            <person name="Cullen D."/>
        </authorList>
    </citation>
    <scope>NUCLEOTIDE SEQUENCE [LARGE SCALE GENOMIC DNA]</scope>
    <source>
        <strain evidence="7 8">MAD-698-R-SB12</strain>
    </source>
</reference>
<evidence type="ECO:0000256" key="4">
    <source>
        <dbReference type="PROSITE-ProRule" id="PRU00322"/>
    </source>
</evidence>
<dbReference type="GO" id="GO:0003729">
    <property type="term" value="F:mRNA binding"/>
    <property type="evidence" value="ECO:0007669"/>
    <property type="project" value="TreeGrafter"/>
</dbReference>
<dbReference type="PANTHER" id="PTHR23111">
    <property type="entry name" value="ZINC FINGER PROTEIN"/>
    <property type="match status" value="1"/>
</dbReference>
<dbReference type="InterPro" id="IPR036443">
    <property type="entry name" value="Znf_RanBP2_sf"/>
</dbReference>
<protein>
    <recommendedName>
        <fullName evidence="6">RanBP2-type domain-containing protein</fullName>
    </recommendedName>
</protein>
<dbReference type="AlphaFoldDB" id="A0A1X6MNB4"/>
<dbReference type="PROSITE" id="PS50199">
    <property type="entry name" value="ZF_RANBP2_2"/>
    <property type="match status" value="1"/>
</dbReference>
<feature type="compositionally biased region" description="Polar residues" evidence="5">
    <location>
        <begin position="40"/>
        <end position="51"/>
    </location>
</feature>
<feature type="compositionally biased region" description="Low complexity" evidence="5">
    <location>
        <begin position="383"/>
        <end position="392"/>
    </location>
</feature>
<feature type="region of interest" description="Disordered" evidence="5">
    <location>
        <begin position="672"/>
        <end position="721"/>
    </location>
</feature>
<keyword evidence="3" id="KW-0862">Zinc</keyword>
<dbReference type="InterPro" id="IPR001876">
    <property type="entry name" value="Znf_RanBP2"/>
</dbReference>
<evidence type="ECO:0000256" key="2">
    <source>
        <dbReference type="ARBA" id="ARBA00022771"/>
    </source>
</evidence>
<dbReference type="STRING" id="670580.A0A1X6MNB4"/>
<sequence length="721" mass="76755">MVSYSLFDELQLADTFTPSASYVSGRELCDALPTALPESPQHSRASPSSGAQEDAWPLLPAFLAARSRVVRVSAFPTPSAPGPDLAAMLNGWAGQHPASPRPISIWLAPCDGGNPNEIAAGDVLAVFGSHDTLRGKPKTTVIWGFFGGFFVTRNHHQCKSILGVQNIQAQGWKRDTDALPPTCAFLSSAAKHHQYAAAPALHRDLEALRPHHQIFPDRELPIPVLSACESPKSPPALPSPIVTLSDNSLLLYPMRESDATLLSASVGGPYVISSNPPNPRTDFRTGDWRCPVKTCAAHNFGRNIICVGCGRSRLENIYVGSMPQGLPPNASSPINASPRFATPVSGFHPFGALRPAPPPMPLRSATDPSPMSQHARLPPVQHAPPGGAKPASSPYPLLTPSGRALSIGGRVQNISRDPLVPCIMYWPDNERIPDQGQIRPLGSAVIQYPPIINTGNKGAAEKQPGDWICHKCHYLNWRRRKVCQTCFPYAEGNGDSISAAVQAERIALLENVLASQVHGAQQQYTWHAVDAASGAVPRADARPRSFVTPPVTPTTLWPEDARRPSAAVHDFQQQRHPIYQTDGNALQQRLGPLGVTVNAAPAPPTTPLLPSFLQDIVQSPALSPSTSTSSTDLSLEEHDGVRVYGARRAPGGGGSGAASSFTLPGHSIWKLDGEESKTLSGSAAGPAHPAGAAEAVSKPDVSMELVADDSEEGTSGRWRGR</sequence>
<dbReference type="PROSITE" id="PS01358">
    <property type="entry name" value="ZF_RANBP2_1"/>
    <property type="match status" value="2"/>
</dbReference>
<keyword evidence="1" id="KW-0479">Metal-binding</keyword>
<evidence type="ECO:0000259" key="6">
    <source>
        <dbReference type="PROSITE" id="PS50199"/>
    </source>
</evidence>
<dbReference type="Gene3D" id="4.10.1060.10">
    <property type="entry name" value="Zinc finger, RanBP2-type"/>
    <property type="match status" value="2"/>
</dbReference>
<dbReference type="Proteomes" id="UP000194127">
    <property type="component" value="Unassembled WGS sequence"/>
</dbReference>
<feature type="domain" description="RanBP2-type" evidence="6">
    <location>
        <begin position="284"/>
        <end position="315"/>
    </location>
</feature>
<feature type="compositionally biased region" description="Low complexity" evidence="5">
    <location>
        <begin position="683"/>
        <end position="695"/>
    </location>
</feature>
<dbReference type="RefSeq" id="XP_024334708.1">
    <property type="nucleotide sequence ID" value="XM_024486913.1"/>
</dbReference>
<feature type="region of interest" description="Disordered" evidence="5">
    <location>
        <begin position="33"/>
        <end position="52"/>
    </location>
</feature>
<proteinExistence type="predicted"/>
<evidence type="ECO:0000313" key="8">
    <source>
        <dbReference type="Proteomes" id="UP000194127"/>
    </source>
</evidence>
<accession>A0A1X6MNB4</accession>